<organism evidence="1 2">
    <name type="scientific">Corynebacterium mastitidis</name>
    <dbReference type="NCBI Taxonomy" id="161890"/>
    <lineage>
        <taxon>Bacteria</taxon>
        <taxon>Bacillati</taxon>
        <taxon>Actinomycetota</taxon>
        <taxon>Actinomycetes</taxon>
        <taxon>Mycobacteriales</taxon>
        <taxon>Corynebacteriaceae</taxon>
        <taxon>Corynebacterium</taxon>
    </lineage>
</organism>
<reference evidence="1 2" key="1">
    <citation type="submission" date="2017-12" db="EMBL/GenBank/DDBJ databases">
        <title>Corynebacterium mastitidis 16-1433 Genome.</title>
        <authorList>
            <person name="Gulvik C.A."/>
        </authorList>
    </citation>
    <scope>NUCLEOTIDE SEQUENCE [LARGE SCALE GENOMIC DNA]</scope>
    <source>
        <strain evidence="1 2">16-1433</strain>
    </source>
</reference>
<dbReference type="RefSeq" id="WP_101173426.1">
    <property type="nucleotide sequence ID" value="NZ_JAKRKB010000007.1"/>
</dbReference>
<name>A0A2N0X8A7_9CORY</name>
<comment type="caution">
    <text evidence="1">The sequence shown here is derived from an EMBL/GenBank/DDBJ whole genome shotgun (WGS) entry which is preliminary data.</text>
</comment>
<dbReference type="Proteomes" id="UP000233249">
    <property type="component" value="Unassembled WGS sequence"/>
</dbReference>
<dbReference type="AlphaFoldDB" id="A0A2N0X8A7"/>
<proteinExistence type="predicted"/>
<evidence type="ECO:0000313" key="2">
    <source>
        <dbReference type="Proteomes" id="UP000233249"/>
    </source>
</evidence>
<protein>
    <submittedName>
        <fullName evidence="1">Uncharacterized protein</fullName>
    </submittedName>
</protein>
<evidence type="ECO:0000313" key="1">
    <source>
        <dbReference type="EMBL" id="PKF68909.1"/>
    </source>
</evidence>
<sequence length="95" mass="9592">MKTPRNILDSLFVKAQARYPVATGFLMRKVVAAASSGSKKKAPGAAASRERVSGVTAAHAAAGIQAAEVTSVERPNGVLAANAAAGIPGYESLRG</sequence>
<dbReference type="EMBL" id="PJAF01000010">
    <property type="protein sequence ID" value="PKF68909.1"/>
    <property type="molecule type" value="Genomic_DNA"/>
</dbReference>
<accession>A0A2N0X8A7</accession>
<gene>
    <name evidence="1" type="ORF">CXB45_04735</name>
</gene>